<organism evidence="1">
    <name type="scientific">viral metagenome</name>
    <dbReference type="NCBI Taxonomy" id="1070528"/>
    <lineage>
        <taxon>unclassified sequences</taxon>
        <taxon>metagenomes</taxon>
        <taxon>organismal metagenomes</taxon>
    </lineage>
</organism>
<dbReference type="AlphaFoldDB" id="A0A6M3XNB1"/>
<sequence>MKQQGKCPYCNSDYAQTNSRDFNSNTGLLVITYTCLDCAEPYKETYSTQYMQTTKLTSCMAHRAL</sequence>
<proteinExistence type="predicted"/>
<protein>
    <submittedName>
        <fullName evidence="1">Uncharacterized protein</fullName>
    </submittedName>
</protein>
<evidence type="ECO:0000313" key="1">
    <source>
        <dbReference type="EMBL" id="QJH98837.1"/>
    </source>
</evidence>
<gene>
    <name evidence="1" type="ORF">TM448B01407_0017</name>
</gene>
<name>A0A6M3XNB1_9ZZZZ</name>
<accession>A0A6M3XNB1</accession>
<dbReference type="EMBL" id="MT144754">
    <property type="protein sequence ID" value="QJH98837.1"/>
    <property type="molecule type" value="Genomic_DNA"/>
</dbReference>
<reference evidence="1" key="1">
    <citation type="submission" date="2020-03" db="EMBL/GenBank/DDBJ databases">
        <title>The deep terrestrial virosphere.</title>
        <authorList>
            <person name="Holmfeldt K."/>
            <person name="Nilsson E."/>
            <person name="Simone D."/>
            <person name="Lopez-Fernandez M."/>
            <person name="Wu X."/>
            <person name="de Brujin I."/>
            <person name="Lundin D."/>
            <person name="Andersson A."/>
            <person name="Bertilsson S."/>
            <person name="Dopson M."/>
        </authorList>
    </citation>
    <scope>NUCLEOTIDE SEQUENCE</scope>
    <source>
        <strain evidence="1">TM448B01407</strain>
    </source>
</reference>